<keyword evidence="9 11" id="KW-0472">Membrane</keyword>
<reference evidence="13 14" key="1">
    <citation type="submission" date="2017-08" db="EMBL/GenBank/DDBJ databases">
        <title>Infants hospitalized years apart are colonized by the same room-sourced microbial strains.</title>
        <authorList>
            <person name="Brooks B."/>
            <person name="Olm M.R."/>
            <person name="Firek B.A."/>
            <person name="Baker R."/>
            <person name="Thomas B.C."/>
            <person name="Morowitz M.J."/>
            <person name="Banfield J.F."/>
        </authorList>
    </citation>
    <scope>NUCLEOTIDE SEQUENCE [LARGE SCALE GENOMIC DNA]</scope>
    <source>
        <strain evidence="13">S2_009_000_R2_77</strain>
    </source>
</reference>
<proteinExistence type="inferred from homology"/>
<evidence type="ECO:0000256" key="8">
    <source>
        <dbReference type="ARBA" id="ARBA00023065"/>
    </source>
</evidence>
<evidence type="ECO:0000313" key="13">
    <source>
        <dbReference type="EMBL" id="PZP25849.1"/>
    </source>
</evidence>
<evidence type="ECO:0000256" key="1">
    <source>
        <dbReference type="ARBA" id="ARBA00004571"/>
    </source>
</evidence>
<feature type="domain" description="TonB-dependent receptor plug" evidence="12">
    <location>
        <begin position="74"/>
        <end position="170"/>
    </location>
</feature>
<evidence type="ECO:0000256" key="7">
    <source>
        <dbReference type="ARBA" id="ARBA00023004"/>
    </source>
</evidence>
<dbReference type="PANTHER" id="PTHR32552:SF68">
    <property type="entry name" value="FERRICHROME OUTER MEMBRANE TRANSPORTER_PHAGE RECEPTOR"/>
    <property type="match status" value="1"/>
</dbReference>
<comment type="subcellular location">
    <subcellularLocation>
        <location evidence="1 11">Cell outer membrane</location>
        <topology evidence="1 11">Multi-pass membrane protein</topology>
    </subcellularLocation>
</comment>
<dbReference type="AlphaFoldDB" id="A0A2W5F850"/>
<protein>
    <submittedName>
        <fullName evidence="13">TonB-dependent receptor</fullName>
    </submittedName>
</protein>
<dbReference type="EMBL" id="QFOH01000004">
    <property type="protein sequence ID" value="PZP25849.1"/>
    <property type="molecule type" value="Genomic_DNA"/>
</dbReference>
<name>A0A2W5F850_9PSED</name>
<dbReference type="PROSITE" id="PS52016">
    <property type="entry name" value="TONB_DEPENDENT_REC_3"/>
    <property type="match status" value="1"/>
</dbReference>
<dbReference type="Pfam" id="PF07715">
    <property type="entry name" value="Plug"/>
    <property type="match status" value="1"/>
</dbReference>
<dbReference type="Gene3D" id="2.170.130.10">
    <property type="entry name" value="TonB-dependent receptor, plug domain"/>
    <property type="match status" value="1"/>
</dbReference>
<dbReference type="InterPro" id="IPR037066">
    <property type="entry name" value="Plug_dom_sf"/>
</dbReference>
<keyword evidence="13" id="KW-0675">Receptor</keyword>
<keyword evidence="6" id="KW-0732">Signal</keyword>
<sequence length="829" mass="91115">MGEFTTGCKRLNMAIALAIPVFCMPAYGQESSESKDSEETLRLEDYSVEEIVEDNLGIMPGVPQSSVFGIDKSLVETPRSVSEVSSELIQNYGLRDVGDLVRLTPGALTGSSWGVPGSLDLRGEVSDNYFRGFKRIENRNNYTTPIRAASSVDIVRGPVSPMFGAGKVGGYMNFTPKSARSSTAKYIDKPSGEVGATIGSYDQYILSAEGGAPFKIGDRQGGVYGFFEQEDSKSYYDNVEPQSTLGQVAFDMDWSDSFRTEFGGQYLKSERPQNAGWNRVTQDLIDHGTYITGSPANLNSRGDVLYPDDVRNNIGTGAGAGKGTAILDKICTGYGSCPGFSPSDTSLSALENPGTTKLDHNQTMTSKKDIGQTETFTGYFDQIWSLGDDWEVKNQMFYDSNNHLKYSDNGFTGNYHAYTWEDRLSLSFPIQLGEVSAANVMGVNYRYYSAVNKKAQDDQILDRRDVSVGATPNDSFDIGHSGNVNLGNGEYLRNYNVENNSLSKNSGAFVMTDINWREWNLLLGYRFDYFDVRSADKAHATDGRLVSDADGDGKPDWYSDTGSTDSYNVSLSYRTPWGFIPYITHATAGSLQTNQIGDISVGDIQSGAYLQDSELDEYGIKYSSPNGQIYAALAYFDQERSYADSQSGNTILVNSKGYEAELRWLINERFSMSVAGSKLSVKEKGAPFTVLNGAAVAAAYGLDPSQVYGYRFFNTGSMLGGEWDRGGVPEYVASVYGNYTQPLFRGHMTASLGFTWADETWADNLETIKLPAYTVWNGSLGYRTDEWSALFSVNNLFNEEYFTSADTFDSVLVLPSAGRTMAANFTHKF</sequence>
<dbReference type="PANTHER" id="PTHR32552">
    <property type="entry name" value="FERRICHROME IRON RECEPTOR-RELATED"/>
    <property type="match status" value="1"/>
</dbReference>
<evidence type="ECO:0000256" key="3">
    <source>
        <dbReference type="ARBA" id="ARBA00022452"/>
    </source>
</evidence>
<comment type="similarity">
    <text evidence="11">Belongs to the TonB-dependent receptor family.</text>
</comment>
<dbReference type="Gene3D" id="2.40.170.20">
    <property type="entry name" value="TonB-dependent receptor, beta-barrel domain"/>
    <property type="match status" value="1"/>
</dbReference>
<dbReference type="InterPro" id="IPR036942">
    <property type="entry name" value="Beta-barrel_TonB_sf"/>
</dbReference>
<keyword evidence="3 11" id="KW-1134">Transmembrane beta strand</keyword>
<evidence type="ECO:0000313" key="14">
    <source>
        <dbReference type="Proteomes" id="UP000249198"/>
    </source>
</evidence>
<dbReference type="GO" id="GO:0015344">
    <property type="term" value="F:siderophore uptake transmembrane transporter activity"/>
    <property type="evidence" value="ECO:0007669"/>
    <property type="project" value="TreeGrafter"/>
</dbReference>
<evidence type="ECO:0000256" key="2">
    <source>
        <dbReference type="ARBA" id="ARBA00022448"/>
    </source>
</evidence>
<keyword evidence="10 11" id="KW-0998">Cell outer membrane</keyword>
<keyword evidence="7" id="KW-0408">Iron</keyword>
<dbReference type="GO" id="GO:0009279">
    <property type="term" value="C:cell outer membrane"/>
    <property type="evidence" value="ECO:0007669"/>
    <property type="project" value="UniProtKB-SubCell"/>
</dbReference>
<evidence type="ECO:0000256" key="6">
    <source>
        <dbReference type="ARBA" id="ARBA00022729"/>
    </source>
</evidence>
<organism evidence="13 14">
    <name type="scientific">Pseudomonas kuykendallii</name>
    <dbReference type="NCBI Taxonomy" id="1007099"/>
    <lineage>
        <taxon>Bacteria</taxon>
        <taxon>Pseudomonadati</taxon>
        <taxon>Pseudomonadota</taxon>
        <taxon>Gammaproteobacteria</taxon>
        <taxon>Pseudomonadales</taxon>
        <taxon>Pseudomonadaceae</taxon>
        <taxon>Pseudomonas</taxon>
    </lineage>
</organism>
<evidence type="ECO:0000259" key="12">
    <source>
        <dbReference type="Pfam" id="PF07715"/>
    </source>
</evidence>
<dbReference type="RefSeq" id="WP_273229525.1">
    <property type="nucleotide sequence ID" value="NZ_QFOH01000004.1"/>
</dbReference>
<keyword evidence="8" id="KW-0406">Ion transport</keyword>
<comment type="caution">
    <text evidence="13">The sequence shown here is derived from an EMBL/GenBank/DDBJ whole genome shotgun (WGS) entry which is preliminary data.</text>
</comment>
<accession>A0A2W5F850</accession>
<keyword evidence="4" id="KW-0410">Iron transport</keyword>
<evidence type="ECO:0000256" key="11">
    <source>
        <dbReference type="PROSITE-ProRule" id="PRU01360"/>
    </source>
</evidence>
<evidence type="ECO:0000256" key="9">
    <source>
        <dbReference type="ARBA" id="ARBA00023136"/>
    </source>
</evidence>
<gene>
    <name evidence="13" type="ORF">DI599_04335</name>
</gene>
<keyword evidence="5 11" id="KW-0812">Transmembrane</keyword>
<dbReference type="SUPFAM" id="SSF56935">
    <property type="entry name" value="Porins"/>
    <property type="match status" value="1"/>
</dbReference>
<keyword evidence="2 11" id="KW-0813">Transport</keyword>
<dbReference type="Proteomes" id="UP000249198">
    <property type="component" value="Unassembled WGS sequence"/>
</dbReference>
<evidence type="ECO:0000256" key="4">
    <source>
        <dbReference type="ARBA" id="ARBA00022496"/>
    </source>
</evidence>
<dbReference type="InterPro" id="IPR039426">
    <property type="entry name" value="TonB-dep_rcpt-like"/>
</dbReference>
<evidence type="ECO:0000256" key="5">
    <source>
        <dbReference type="ARBA" id="ARBA00022692"/>
    </source>
</evidence>
<evidence type="ECO:0000256" key="10">
    <source>
        <dbReference type="ARBA" id="ARBA00023237"/>
    </source>
</evidence>
<dbReference type="InterPro" id="IPR012910">
    <property type="entry name" value="Plug_dom"/>
</dbReference>